<evidence type="ECO:0000256" key="6">
    <source>
        <dbReference type="SAM" id="Phobius"/>
    </source>
</evidence>
<sequence>MKSSHILALLLLVAFLLALPAFMSTSLVNAAIQMLIAALFASAFNVLAGQGGMLSFGHAAYFGIGTFATIHAMNALDGTGLLPAPLLPLVGAAAGCLLGLVAGWFSTQRSGVYFSMITLALAELLHSLAPHLKDVFGGEGGVSAMRMPAWGLTFGSAIEVYYLTLAWVLLSLALLYFLTLTPLGRLCQGLRENSQRLRFMGYNVHALRLMVFTISATFSGIAGALLALNNEAANYVIFDMSLSSQVVLNSYIGGIGAFFGPALGAAVMTFFGYAVSDLTRTWLLYQGVIFVLVMMFMPAGLFSVSGWWSGNRGKHAPATLLRILALRMAGCALGACGFVFIVELLARILAQDYQSLLVEGAAWPAVALFGLQWLPGAAATWLLPAALLAAGIALVIGANRKWQFLREEQTA</sequence>
<feature type="transmembrane region" description="Helical" evidence="6">
    <location>
        <begin position="248"/>
        <end position="275"/>
    </location>
</feature>
<evidence type="ECO:0000256" key="4">
    <source>
        <dbReference type="ARBA" id="ARBA00022989"/>
    </source>
</evidence>
<dbReference type="GO" id="GO:0015658">
    <property type="term" value="F:branched-chain amino acid transmembrane transporter activity"/>
    <property type="evidence" value="ECO:0007669"/>
    <property type="project" value="InterPro"/>
</dbReference>
<dbReference type="STRING" id="658167.SAMN04488135_104169"/>
<accession>A0A1M5UZ35</accession>
<feature type="transmembrane region" description="Helical" evidence="6">
    <location>
        <begin position="82"/>
        <end position="105"/>
    </location>
</feature>
<feature type="transmembrane region" description="Helical" evidence="6">
    <location>
        <begin position="320"/>
        <end position="344"/>
    </location>
</feature>
<evidence type="ECO:0000256" key="2">
    <source>
        <dbReference type="ARBA" id="ARBA00022475"/>
    </source>
</evidence>
<feature type="transmembrane region" description="Helical" evidence="6">
    <location>
        <begin position="381"/>
        <end position="398"/>
    </location>
</feature>
<feature type="transmembrane region" description="Helical" evidence="6">
    <location>
        <begin position="160"/>
        <end position="184"/>
    </location>
</feature>
<organism evidence="7 8">
    <name type="scientific">Pollutimonas bauzanensis</name>
    <dbReference type="NCBI Taxonomy" id="658167"/>
    <lineage>
        <taxon>Bacteria</taxon>
        <taxon>Pseudomonadati</taxon>
        <taxon>Pseudomonadota</taxon>
        <taxon>Betaproteobacteria</taxon>
        <taxon>Burkholderiales</taxon>
        <taxon>Alcaligenaceae</taxon>
        <taxon>Pollutimonas</taxon>
    </lineage>
</organism>
<name>A0A1M5UZ35_9BURK</name>
<keyword evidence="2" id="KW-1003">Cell membrane</keyword>
<dbReference type="AlphaFoldDB" id="A0A1M5UZ35"/>
<evidence type="ECO:0000313" key="8">
    <source>
        <dbReference type="Proteomes" id="UP000184226"/>
    </source>
</evidence>
<keyword evidence="8" id="KW-1185">Reference proteome</keyword>
<feature type="transmembrane region" description="Helical" evidence="6">
    <location>
        <begin position="356"/>
        <end position="375"/>
    </location>
</feature>
<dbReference type="OrthoDB" id="9034298at2"/>
<dbReference type="Pfam" id="PF02653">
    <property type="entry name" value="BPD_transp_2"/>
    <property type="match status" value="1"/>
</dbReference>
<reference evidence="7 8" key="1">
    <citation type="submission" date="2016-11" db="EMBL/GenBank/DDBJ databases">
        <authorList>
            <person name="Jaros S."/>
            <person name="Januszkiewicz K."/>
            <person name="Wedrychowicz H."/>
        </authorList>
    </citation>
    <scope>NUCLEOTIDE SEQUENCE [LARGE SCALE GENOMIC DNA]</scope>
    <source>
        <strain evidence="7 8">CGMCC 1.10190</strain>
    </source>
</reference>
<feature type="transmembrane region" description="Helical" evidence="6">
    <location>
        <begin position="112"/>
        <end position="129"/>
    </location>
</feature>
<dbReference type="CDD" id="cd06581">
    <property type="entry name" value="TM_PBP1_LivM_like"/>
    <property type="match status" value="1"/>
</dbReference>
<dbReference type="Proteomes" id="UP000184226">
    <property type="component" value="Unassembled WGS sequence"/>
</dbReference>
<feature type="transmembrane region" description="Helical" evidence="6">
    <location>
        <begin position="30"/>
        <end position="47"/>
    </location>
</feature>
<dbReference type="RefSeq" id="WP_073102849.1">
    <property type="nucleotide sequence ID" value="NZ_FQXE01000004.1"/>
</dbReference>
<evidence type="ECO:0000313" key="7">
    <source>
        <dbReference type="EMBL" id="SHH68262.1"/>
    </source>
</evidence>
<protein>
    <submittedName>
        <fullName evidence="7">Amino acid/amide ABC transporter membrane protein 2, HAAT family (TC 3.A.1.4.-)</fullName>
    </submittedName>
</protein>
<keyword evidence="3 6" id="KW-0812">Transmembrane</keyword>
<gene>
    <name evidence="7" type="ORF">SAMN04488135_104169</name>
</gene>
<proteinExistence type="predicted"/>
<keyword evidence="4 6" id="KW-1133">Transmembrane helix</keyword>
<evidence type="ECO:0000256" key="3">
    <source>
        <dbReference type="ARBA" id="ARBA00022692"/>
    </source>
</evidence>
<feature type="transmembrane region" description="Helical" evidence="6">
    <location>
        <begin position="205"/>
        <end position="228"/>
    </location>
</feature>
<dbReference type="EMBL" id="FQXE01000004">
    <property type="protein sequence ID" value="SHH68262.1"/>
    <property type="molecule type" value="Genomic_DNA"/>
</dbReference>
<feature type="transmembrane region" description="Helical" evidence="6">
    <location>
        <begin position="59"/>
        <end position="76"/>
    </location>
</feature>
<dbReference type="PANTHER" id="PTHR30482">
    <property type="entry name" value="HIGH-AFFINITY BRANCHED-CHAIN AMINO ACID TRANSPORT SYSTEM PERMEASE"/>
    <property type="match status" value="1"/>
</dbReference>
<feature type="transmembrane region" description="Helical" evidence="6">
    <location>
        <begin position="282"/>
        <end position="308"/>
    </location>
</feature>
<dbReference type="GO" id="GO:0005886">
    <property type="term" value="C:plasma membrane"/>
    <property type="evidence" value="ECO:0007669"/>
    <property type="project" value="UniProtKB-SubCell"/>
</dbReference>
<evidence type="ECO:0000256" key="5">
    <source>
        <dbReference type="ARBA" id="ARBA00023136"/>
    </source>
</evidence>
<keyword evidence="5 6" id="KW-0472">Membrane</keyword>
<dbReference type="InterPro" id="IPR001851">
    <property type="entry name" value="ABC_transp_permease"/>
</dbReference>
<dbReference type="PANTHER" id="PTHR30482:SF17">
    <property type="entry name" value="ABC TRANSPORTER ATP-BINDING PROTEIN"/>
    <property type="match status" value="1"/>
</dbReference>
<evidence type="ECO:0000256" key="1">
    <source>
        <dbReference type="ARBA" id="ARBA00004651"/>
    </source>
</evidence>
<comment type="subcellular location">
    <subcellularLocation>
        <location evidence="1">Cell membrane</location>
        <topology evidence="1">Multi-pass membrane protein</topology>
    </subcellularLocation>
</comment>
<dbReference type="InterPro" id="IPR043428">
    <property type="entry name" value="LivM-like"/>
</dbReference>